<dbReference type="InterPro" id="IPR024968">
    <property type="entry name" value="SlpA_C_lactobacillus"/>
</dbReference>
<dbReference type="Pfam" id="PF00188">
    <property type="entry name" value="CAP"/>
    <property type="match status" value="1"/>
</dbReference>
<sequence>MKLSISKSAGIIAALAMATTGTLLFNQNDAKAATVATVHSGSVAQLYTEQGEKVTNRALAPNSPWVVGKILTINNQTMYQVATNEYLRAADSSLNGETSQDTGIVVHVIDHDQALYNDATNSNSNRALQQGTAWKVGKIITNKNGDTFFQVSTHEYIKGSFNVILNSDKGSKQYIADFGINDSDSSSNNNSNNSGNTSTGTNDNNSGSSSQQETSTPNISAVNTAVLNSINKERTSNGEEALTEDSSLMQAASIRAKEVSELFSHTRPDGTNAQTVLKQVGNTSTYYGENLFGTPWNQLSVQTPEHYAYVVMDNYKGESGTENHYVNLMRPKFTKVGIGSYYAQDGTLYVAEEFTK</sequence>
<reference evidence="7 8" key="1">
    <citation type="journal article" date="2019" name="Syst. Appl. Microbiol.">
        <title>Polyphasic characterization of two novel Lactobacillus spp. isolated from blown salami packages: Description of Lactobacillus halodurans sp. nov. and Lactobacillus salsicarnum sp. nov.</title>
        <authorList>
            <person name="Schuster J.A."/>
            <person name="Klingl A."/>
            <person name="Vogel R.F."/>
            <person name="Ehrmann M.A."/>
        </authorList>
    </citation>
    <scope>NUCLEOTIDE SEQUENCE [LARGE SCALE GENOMIC DNA]</scope>
    <source>
        <strain evidence="6 7">TMW 1.1920</strain>
        <strain evidence="5 8">TMW 1.2172</strain>
    </source>
</reference>
<dbReference type="OrthoDB" id="2321897at2"/>
<keyword evidence="7" id="KW-1185">Reference proteome</keyword>
<dbReference type="PANTHER" id="PTHR31157:SF1">
    <property type="entry name" value="SCP DOMAIN-CONTAINING PROTEIN"/>
    <property type="match status" value="1"/>
</dbReference>
<dbReference type="AlphaFoldDB" id="A0A5P0ZNA5"/>
<feature type="region of interest" description="Disordered" evidence="1">
    <location>
        <begin position="180"/>
        <end position="219"/>
    </location>
</feature>
<dbReference type="PANTHER" id="PTHR31157">
    <property type="entry name" value="SCP DOMAIN-CONTAINING PROTEIN"/>
    <property type="match status" value="1"/>
</dbReference>
<evidence type="ECO:0000313" key="7">
    <source>
        <dbReference type="Proteomes" id="UP000371423"/>
    </source>
</evidence>
<feature type="domain" description="S-layer protein C-terminal" evidence="4">
    <location>
        <begin position="43"/>
        <end position="90"/>
    </location>
</feature>
<evidence type="ECO:0000256" key="1">
    <source>
        <dbReference type="SAM" id="MobiDB-lite"/>
    </source>
</evidence>
<feature type="chain" id="PRO_5044622345" description="CAP domain-containing protein" evidence="2">
    <location>
        <begin position="19"/>
        <end position="356"/>
    </location>
</feature>
<evidence type="ECO:0000259" key="3">
    <source>
        <dbReference type="Pfam" id="PF00188"/>
    </source>
</evidence>
<dbReference type="Proteomes" id="UP000414364">
    <property type="component" value="Unassembled WGS sequence"/>
</dbReference>
<dbReference type="RefSeq" id="WP_153384731.1">
    <property type="nucleotide sequence ID" value="NZ_VDFO01000018.1"/>
</dbReference>
<accession>A0A5P0ZNA5</accession>
<dbReference type="Proteomes" id="UP000371423">
    <property type="component" value="Unassembled WGS sequence"/>
</dbReference>
<comment type="caution">
    <text evidence="5">The sequence shown here is derived from an EMBL/GenBank/DDBJ whole genome shotgun (WGS) entry which is preliminary data.</text>
</comment>
<proteinExistence type="predicted"/>
<feature type="compositionally biased region" description="Low complexity" evidence="1">
    <location>
        <begin position="181"/>
        <end position="210"/>
    </location>
</feature>
<protein>
    <recommendedName>
        <fullName evidence="9">CAP domain-containing protein</fullName>
    </recommendedName>
</protein>
<gene>
    <name evidence="6" type="ORF">FHL05_05785</name>
    <name evidence="5" type="ORF">FHL06_02790</name>
</gene>
<evidence type="ECO:0008006" key="9">
    <source>
        <dbReference type="Google" id="ProtNLM"/>
    </source>
</evidence>
<dbReference type="EMBL" id="VDFP01000003">
    <property type="protein sequence ID" value="MQS75321.1"/>
    <property type="molecule type" value="Genomic_DNA"/>
</dbReference>
<dbReference type="Gene3D" id="3.40.33.10">
    <property type="entry name" value="CAP"/>
    <property type="match status" value="1"/>
</dbReference>
<keyword evidence="2" id="KW-0732">Signal</keyword>
<evidence type="ECO:0000313" key="6">
    <source>
        <dbReference type="EMBL" id="MQS97398.1"/>
    </source>
</evidence>
<dbReference type="EMBL" id="VDFO01000018">
    <property type="protein sequence ID" value="MQS97398.1"/>
    <property type="molecule type" value="Genomic_DNA"/>
</dbReference>
<organism evidence="5 8">
    <name type="scientific">Companilactobacillus halodurans</name>
    <dbReference type="NCBI Taxonomy" id="2584183"/>
    <lineage>
        <taxon>Bacteria</taxon>
        <taxon>Bacillati</taxon>
        <taxon>Bacillota</taxon>
        <taxon>Bacilli</taxon>
        <taxon>Lactobacillales</taxon>
        <taxon>Lactobacillaceae</taxon>
        <taxon>Companilactobacillus</taxon>
    </lineage>
</organism>
<dbReference type="Pfam" id="PF03217">
    <property type="entry name" value="SlpA"/>
    <property type="match status" value="2"/>
</dbReference>
<evidence type="ECO:0000313" key="8">
    <source>
        <dbReference type="Proteomes" id="UP000414364"/>
    </source>
</evidence>
<feature type="signal peptide" evidence="2">
    <location>
        <begin position="1"/>
        <end position="18"/>
    </location>
</feature>
<feature type="domain" description="S-layer protein C-terminal" evidence="4">
    <location>
        <begin position="107"/>
        <end position="158"/>
    </location>
</feature>
<evidence type="ECO:0000259" key="4">
    <source>
        <dbReference type="Pfam" id="PF03217"/>
    </source>
</evidence>
<dbReference type="SUPFAM" id="SSF55797">
    <property type="entry name" value="PR-1-like"/>
    <property type="match status" value="1"/>
</dbReference>
<evidence type="ECO:0000313" key="5">
    <source>
        <dbReference type="EMBL" id="MQS75321.1"/>
    </source>
</evidence>
<dbReference type="InterPro" id="IPR035940">
    <property type="entry name" value="CAP_sf"/>
</dbReference>
<name>A0A5P0ZNA5_9LACO</name>
<evidence type="ECO:0000256" key="2">
    <source>
        <dbReference type="SAM" id="SignalP"/>
    </source>
</evidence>
<feature type="domain" description="SCP" evidence="3">
    <location>
        <begin position="227"/>
        <end position="348"/>
    </location>
</feature>
<dbReference type="InterPro" id="IPR014044">
    <property type="entry name" value="CAP_dom"/>
</dbReference>
<dbReference type="CDD" id="cd05379">
    <property type="entry name" value="CAP_bacterial"/>
    <property type="match status" value="1"/>
</dbReference>